<dbReference type="EMBL" id="CAKLDM010000004">
    <property type="protein sequence ID" value="CAH0543140.1"/>
    <property type="molecule type" value="Genomic_DNA"/>
</dbReference>
<accession>A0ABM9AAE7</accession>
<evidence type="ECO:0000313" key="1">
    <source>
        <dbReference type="EMBL" id="CAH0543140.1"/>
    </source>
</evidence>
<dbReference type="Proteomes" id="UP000838748">
    <property type="component" value="Unassembled WGS sequence"/>
</dbReference>
<keyword evidence="2" id="KW-1185">Reference proteome</keyword>
<dbReference type="RefSeq" id="WP_237364015.1">
    <property type="nucleotide sequence ID" value="NZ_CAKLDM010000004.1"/>
</dbReference>
<organism evidence="1 2">
    <name type="scientific">Vibrio marisflavi CECT 7928</name>
    <dbReference type="NCBI Taxonomy" id="634439"/>
    <lineage>
        <taxon>Bacteria</taxon>
        <taxon>Pseudomonadati</taxon>
        <taxon>Pseudomonadota</taxon>
        <taxon>Gammaproteobacteria</taxon>
        <taxon>Vibrionales</taxon>
        <taxon>Vibrionaceae</taxon>
        <taxon>Vibrio</taxon>
    </lineage>
</organism>
<evidence type="ECO:0000313" key="2">
    <source>
        <dbReference type="Proteomes" id="UP000838748"/>
    </source>
</evidence>
<gene>
    <name evidence="1" type="ORF">VMF7928_04420</name>
</gene>
<sequence length="75" mass="8561">MEMTAKERHAKIQANVRAHTAKVERMIDYSVMVEVKKGNNDVDAIASRLRMKVDVLIKELSDSLFTLTDRTLSLK</sequence>
<protein>
    <submittedName>
        <fullName evidence="1">Uncharacterized protein</fullName>
    </submittedName>
</protein>
<reference evidence="1" key="1">
    <citation type="submission" date="2021-11" db="EMBL/GenBank/DDBJ databases">
        <authorList>
            <person name="Rodrigo-Torres L."/>
            <person name="Arahal R. D."/>
            <person name="Lucena T."/>
        </authorList>
    </citation>
    <scope>NUCLEOTIDE SEQUENCE</scope>
    <source>
        <strain evidence="1">CECT 7928</strain>
    </source>
</reference>
<name>A0ABM9AAE7_9VIBR</name>
<proteinExistence type="predicted"/>
<comment type="caution">
    <text evidence="1">The sequence shown here is derived from an EMBL/GenBank/DDBJ whole genome shotgun (WGS) entry which is preliminary data.</text>
</comment>